<evidence type="ECO:0000313" key="2">
    <source>
        <dbReference type="Proteomes" id="UP001165960"/>
    </source>
</evidence>
<organism evidence="1 2">
    <name type="scientific">Entomophthora muscae</name>
    <dbReference type="NCBI Taxonomy" id="34485"/>
    <lineage>
        <taxon>Eukaryota</taxon>
        <taxon>Fungi</taxon>
        <taxon>Fungi incertae sedis</taxon>
        <taxon>Zoopagomycota</taxon>
        <taxon>Entomophthoromycotina</taxon>
        <taxon>Entomophthoromycetes</taxon>
        <taxon>Entomophthorales</taxon>
        <taxon>Entomophthoraceae</taxon>
        <taxon>Entomophthora</taxon>
    </lineage>
</organism>
<reference evidence="1" key="1">
    <citation type="submission" date="2022-04" db="EMBL/GenBank/DDBJ databases">
        <title>Genome of the entomopathogenic fungus Entomophthora muscae.</title>
        <authorList>
            <person name="Elya C."/>
            <person name="Lovett B.R."/>
            <person name="Lee E."/>
            <person name="Macias A.M."/>
            <person name="Hajek A.E."/>
            <person name="De Bivort B.L."/>
            <person name="Kasson M.T."/>
            <person name="De Fine Licht H.H."/>
            <person name="Stajich J.E."/>
        </authorList>
    </citation>
    <scope>NUCLEOTIDE SEQUENCE</scope>
    <source>
        <strain evidence="1">Berkeley</strain>
    </source>
</reference>
<sequence length="165" mass="18057">MSALCLLQTSPSWVLPHVRCFWLLLQLPSLSARLRCLIASNLRILDNFDAAKAADPKASNALKDTLVNSYTKCIHSVILCDGSSSEVKKFFSSLLERQTLPLPVVDVPANVDEIPVSSSQMETDKPVIAPEPEEKAVPMETETSSEQVEPSEPVLSTLPEHDSTL</sequence>
<dbReference type="Proteomes" id="UP001165960">
    <property type="component" value="Unassembled WGS sequence"/>
</dbReference>
<proteinExistence type="predicted"/>
<accession>A0ACC2TMF4</accession>
<name>A0ACC2TMF4_9FUNG</name>
<keyword evidence="2" id="KW-1185">Reference proteome</keyword>
<evidence type="ECO:0000313" key="1">
    <source>
        <dbReference type="EMBL" id="KAJ9075794.1"/>
    </source>
</evidence>
<dbReference type="EMBL" id="QTSX02002371">
    <property type="protein sequence ID" value="KAJ9075794.1"/>
    <property type="molecule type" value="Genomic_DNA"/>
</dbReference>
<protein>
    <submittedName>
        <fullName evidence="1">Uncharacterized protein</fullName>
    </submittedName>
</protein>
<gene>
    <name evidence="1" type="ORF">DSO57_1032320</name>
</gene>
<comment type="caution">
    <text evidence="1">The sequence shown here is derived from an EMBL/GenBank/DDBJ whole genome shotgun (WGS) entry which is preliminary data.</text>
</comment>